<dbReference type="Proteomes" id="UP001159641">
    <property type="component" value="Unassembled WGS sequence"/>
</dbReference>
<reference evidence="2 3" key="1">
    <citation type="submission" date="2022-11" db="EMBL/GenBank/DDBJ databases">
        <title>Whole genome sequence of Eschrichtius robustus ER-17-0199.</title>
        <authorList>
            <person name="Bruniche-Olsen A."/>
            <person name="Black A.N."/>
            <person name="Fields C.J."/>
            <person name="Walden K."/>
            <person name="Dewoody J.A."/>
        </authorList>
    </citation>
    <scope>NUCLEOTIDE SEQUENCE [LARGE SCALE GENOMIC DNA]</scope>
    <source>
        <strain evidence="2">ER-17-0199</strain>
        <tissue evidence="2">Blubber</tissue>
    </source>
</reference>
<evidence type="ECO:0000313" key="2">
    <source>
        <dbReference type="EMBL" id="KAJ8788153.1"/>
    </source>
</evidence>
<dbReference type="AlphaFoldDB" id="A0AB34H8C0"/>
<feature type="region of interest" description="Disordered" evidence="1">
    <location>
        <begin position="15"/>
        <end position="41"/>
    </location>
</feature>
<gene>
    <name evidence="2" type="ORF">J1605_005452</name>
</gene>
<name>A0AB34H8C0_ESCRO</name>
<organism evidence="2 3">
    <name type="scientific">Eschrichtius robustus</name>
    <name type="common">California gray whale</name>
    <name type="synonym">Eschrichtius gibbosus</name>
    <dbReference type="NCBI Taxonomy" id="9764"/>
    <lineage>
        <taxon>Eukaryota</taxon>
        <taxon>Metazoa</taxon>
        <taxon>Chordata</taxon>
        <taxon>Craniata</taxon>
        <taxon>Vertebrata</taxon>
        <taxon>Euteleostomi</taxon>
        <taxon>Mammalia</taxon>
        <taxon>Eutheria</taxon>
        <taxon>Laurasiatheria</taxon>
        <taxon>Artiodactyla</taxon>
        <taxon>Whippomorpha</taxon>
        <taxon>Cetacea</taxon>
        <taxon>Mysticeti</taxon>
        <taxon>Eschrichtiidae</taxon>
        <taxon>Eschrichtius</taxon>
    </lineage>
</organism>
<accession>A0AB34H8C0</accession>
<proteinExistence type="predicted"/>
<evidence type="ECO:0000256" key="1">
    <source>
        <dbReference type="SAM" id="MobiDB-lite"/>
    </source>
</evidence>
<sequence length="207" mass="23099">MSLVLVRGAGVQQETLRSPSLGSSGDEFSRRIGEEPNQHPGWRRRKAVMEVTLRFNPRALRLPGQATKNVYILRSPPCSFTPPNLAPLGHFPQTRGATIRDCDPGEHWFQSNTVQDDAFLKSGVETHLIHFPQKCEETKAAETEDCSQGWSCRAISPQGSPMWFLVTTPAMVVEQRALSTRMGQESRIQGEGDPRDDEPLLFPTDSK</sequence>
<feature type="region of interest" description="Disordered" evidence="1">
    <location>
        <begin position="181"/>
        <end position="207"/>
    </location>
</feature>
<protein>
    <submittedName>
        <fullName evidence="2">Uncharacterized protein</fullName>
    </submittedName>
</protein>
<dbReference type="EMBL" id="JAIQCJ010001647">
    <property type="protein sequence ID" value="KAJ8788153.1"/>
    <property type="molecule type" value="Genomic_DNA"/>
</dbReference>
<feature type="compositionally biased region" description="Basic and acidic residues" evidence="1">
    <location>
        <begin position="27"/>
        <end position="37"/>
    </location>
</feature>
<keyword evidence="3" id="KW-1185">Reference proteome</keyword>
<comment type="caution">
    <text evidence="2">The sequence shown here is derived from an EMBL/GenBank/DDBJ whole genome shotgun (WGS) entry which is preliminary data.</text>
</comment>
<evidence type="ECO:0000313" key="3">
    <source>
        <dbReference type="Proteomes" id="UP001159641"/>
    </source>
</evidence>